<accession>A0A0T9LH03</accession>
<protein>
    <submittedName>
        <fullName evidence="1">Uncharacterized protein</fullName>
    </submittedName>
</protein>
<dbReference type="Proteomes" id="UP000045824">
    <property type="component" value="Unassembled WGS sequence"/>
</dbReference>
<reference evidence="1 2" key="1">
    <citation type="submission" date="2015-03" db="EMBL/GenBank/DDBJ databases">
        <authorList>
            <person name="Murphy D."/>
        </authorList>
    </citation>
    <scope>NUCLEOTIDE SEQUENCE [LARGE SCALE GENOMIC DNA]</scope>
    <source>
        <strain evidence="1 2">FCF326</strain>
    </source>
</reference>
<gene>
    <name evidence="1" type="ORF">ERS008491_02673</name>
</gene>
<evidence type="ECO:0000313" key="2">
    <source>
        <dbReference type="Proteomes" id="UP000045824"/>
    </source>
</evidence>
<dbReference type="AlphaFoldDB" id="A0A0T9LH03"/>
<evidence type="ECO:0000313" key="1">
    <source>
        <dbReference type="EMBL" id="CNE94491.1"/>
    </source>
</evidence>
<organism evidence="1 2">
    <name type="scientific">Yersinia kristensenii</name>
    <dbReference type="NCBI Taxonomy" id="28152"/>
    <lineage>
        <taxon>Bacteria</taxon>
        <taxon>Pseudomonadati</taxon>
        <taxon>Pseudomonadota</taxon>
        <taxon>Gammaproteobacteria</taxon>
        <taxon>Enterobacterales</taxon>
        <taxon>Yersiniaceae</taxon>
        <taxon>Yersinia</taxon>
    </lineage>
</organism>
<proteinExistence type="predicted"/>
<dbReference type="RefSeq" id="WP_046694722.1">
    <property type="nucleotide sequence ID" value="NZ_CAWMAB010000010.1"/>
</dbReference>
<name>A0A0T9LH03_YERKR</name>
<sequence>MNIQTLMEVIGTKLHPVQLTSEFTVYVKLPTLDTFAKCDNSTNTIYHCIVDGDGNQLFESTEQVEKVDLKYLTIMNTEINKVFQESMNVDTAKTEKKNKK</sequence>
<dbReference type="EMBL" id="CPYI01000010">
    <property type="protein sequence ID" value="CNE94491.1"/>
    <property type="molecule type" value="Genomic_DNA"/>
</dbReference>